<reference evidence="3 4" key="1">
    <citation type="submission" date="2020-02" db="EMBL/GenBank/DDBJ databases">
        <authorList>
            <person name="Kociolek L.K."/>
            <person name="Ozer E.A."/>
        </authorList>
    </citation>
    <scope>NUCLEOTIDE SEQUENCE [LARGE SCALE GENOMIC DNA]</scope>
    <source>
        <strain evidence="3 4">ATCC 14501</strain>
    </source>
</reference>
<evidence type="ECO:0000259" key="2">
    <source>
        <dbReference type="Pfam" id="PF12770"/>
    </source>
</evidence>
<dbReference type="InterPro" id="IPR024983">
    <property type="entry name" value="CHAT_dom"/>
</dbReference>
<feature type="domain" description="CHAT" evidence="2">
    <location>
        <begin position="162"/>
        <end position="325"/>
    </location>
</feature>
<name>A0AAP9SGG7_CLOIN</name>
<proteinExistence type="predicted"/>
<feature type="region of interest" description="Disordered" evidence="1">
    <location>
        <begin position="94"/>
        <end position="122"/>
    </location>
</feature>
<dbReference type="AlphaFoldDB" id="A0AAP9SGG7"/>
<dbReference type="Pfam" id="PF12770">
    <property type="entry name" value="CHAT"/>
    <property type="match status" value="1"/>
</dbReference>
<sequence length="351" mass="40013">MSLIDTYRNNISRKRSEFSKLSSDKAKESDKKARQKQKIISATNSLKRLSSQSTIRLKTSEIERAEKEIAKIDKKIAELDKKIAQKDKEIASEEKKLRGEEEKLRKKQEQEEKKRQQQNERTLKKIHQAISIQQRQQADMQRDIEQLKAVPERIIVLFFATNPKGTSQLRLDEEARSIQEMIRKSEHRDSILFETRWAVRPLDILQAINEINPDVIHFSGHGSENGELVLENTDGSAKLVTKEAITQTIMSASDKIHLIFFNACFSYEQACEVVSYVDAAIGMTDSISDKAASAFAAQFYSSLGFGHSVKKAFEQAKGVMMLESPTEANIPRLYNKDDIDVDTLYLVCPNN</sequence>
<feature type="compositionally biased region" description="Basic and acidic residues" evidence="1">
    <location>
        <begin position="14"/>
        <end position="32"/>
    </location>
</feature>
<accession>A0AAP9SGG7</accession>
<evidence type="ECO:0000313" key="4">
    <source>
        <dbReference type="Proteomes" id="UP000503330"/>
    </source>
</evidence>
<dbReference type="GeneID" id="61928376"/>
<organism evidence="3 4">
    <name type="scientific">Clostridium innocuum</name>
    <dbReference type="NCBI Taxonomy" id="1522"/>
    <lineage>
        <taxon>Bacteria</taxon>
        <taxon>Bacillati</taxon>
        <taxon>Bacillota</taxon>
        <taxon>Clostridia</taxon>
        <taxon>Eubacteriales</taxon>
        <taxon>Clostridiaceae</taxon>
        <taxon>Clostridium</taxon>
    </lineage>
</organism>
<gene>
    <name evidence="3" type="ORF">G4D54_22525</name>
</gene>
<evidence type="ECO:0000256" key="1">
    <source>
        <dbReference type="SAM" id="MobiDB-lite"/>
    </source>
</evidence>
<dbReference type="RefSeq" id="WP_002606568.1">
    <property type="nucleotide sequence ID" value="NZ_BAAACC010000014.1"/>
</dbReference>
<dbReference type="Proteomes" id="UP000503330">
    <property type="component" value="Chromosome"/>
</dbReference>
<feature type="region of interest" description="Disordered" evidence="1">
    <location>
        <begin position="14"/>
        <end position="40"/>
    </location>
</feature>
<protein>
    <submittedName>
        <fullName evidence="3">CHAT domain-containing protein</fullName>
    </submittedName>
</protein>
<dbReference type="EMBL" id="CP048838">
    <property type="protein sequence ID" value="QJA05017.1"/>
    <property type="molecule type" value="Genomic_DNA"/>
</dbReference>
<evidence type="ECO:0000313" key="3">
    <source>
        <dbReference type="EMBL" id="QJA05017.1"/>
    </source>
</evidence>